<gene>
    <name evidence="2" type="ORF">D3P05_05825</name>
</gene>
<protein>
    <submittedName>
        <fullName evidence="2">Hemolysin</fullName>
    </submittedName>
</protein>
<comment type="caution">
    <text evidence="2">The sequence shown here is derived from an EMBL/GenBank/DDBJ whole genome shotgun (WGS) entry which is preliminary data.</text>
</comment>
<sequence length="274" mass="29673">MITVQDADGNTYEMVAVSINPVGSQADPIVGFTFDTSGDGSWPPAGVQLSYVPGSARDIARIPYPQPEDFPCFARGTLIETAEGPRAIEELAEGDLIVTRDNGLQPLRWIGSVRLEAEALAANPKLRPIRIAAGALGEAVPAQDLLVSPQHRMLVRSRIAQRMFGTSEVLVAAKQLVTIDGVDVAEDVAGVEYFHMLFERHEVVIANGAESESLFTGPEALKMVGKAAREEIFTLFPELRLRDHAPVSARPLVSGRQGRKMAMRHVQNGRALVN</sequence>
<keyword evidence="3" id="KW-1185">Reference proteome</keyword>
<dbReference type="AlphaFoldDB" id="A0A419A9Q6"/>
<proteinExistence type="predicted"/>
<dbReference type="Gene3D" id="2.170.16.10">
    <property type="entry name" value="Hedgehog/Intein (Hint) domain"/>
    <property type="match status" value="1"/>
</dbReference>
<feature type="domain" description="Hedgehog/Intein (Hint)" evidence="1">
    <location>
        <begin position="71"/>
        <end position="217"/>
    </location>
</feature>
<dbReference type="OrthoDB" id="6305173at2"/>
<accession>A0A419A9Q6</accession>
<name>A0A419A9Q6_9RHOB</name>
<reference evidence="3" key="1">
    <citation type="submission" date="2018-09" db="EMBL/GenBank/DDBJ databases">
        <title>Paracoccus onubensis nov. sp. a moderate halophilic bacterium isolated from Gruta de las Maravillas (Aracena, Spain).</title>
        <authorList>
            <person name="Jurado V."/>
            <person name="Gutierrez-Patricio S."/>
            <person name="Gonzalez-Pimentel J.L."/>
            <person name="Miller A.Z."/>
            <person name="Laiz L."/>
            <person name="Saiz-Jimenez C."/>
        </authorList>
    </citation>
    <scope>NUCLEOTIDE SEQUENCE [LARGE SCALE GENOMIC DNA]</scope>
    <source>
        <strain evidence="3">DSM 26381</strain>
    </source>
</reference>
<organism evidence="2 3">
    <name type="scientific">Paracoccus siganidrum</name>
    <dbReference type="NCBI Taxonomy" id="1276757"/>
    <lineage>
        <taxon>Bacteria</taxon>
        <taxon>Pseudomonadati</taxon>
        <taxon>Pseudomonadota</taxon>
        <taxon>Alphaproteobacteria</taxon>
        <taxon>Rhodobacterales</taxon>
        <taxon>Paracoccaceae</taxon>
        <taxon>Paracoccus</taxon>
    </lineage>
</organism>
<dbReference type="Proteomes" id="UP000283587">
    <property type="component" value="Unassembled WGS sequence"/>
</dbReference>
<dbReference type="Pfam" id="PF13403">
    <property type="entry name" value="Hint_2"/>
    <property type="match status" value="1"/>
</dbReference>
<dbReference type="InterPro" id="IPR036844">
    <property type="entry name" value="Hint_dom_sf"/>
</dbReference>
<dbReference type="InterPro" id="IPR028992">
    <property type="entry name" value="Hedgehog/Intein_dom"/>
</dbReference>
<evidence type="ECO:0000313" key="3">
    <source>
        <dbReference type="Proteomes" id="UP000283587"/>
    </source>
</evidence>
<dbReference type="SUPFAM" id="SSF51294">
    <property type="entry name" value="Hedgehog/intein (Hint) domain"/>
    <property type="match status" value="1"/>
</dbReference>
<dbReference type="EMBL" id="QZEW01000019">
    <property type="protein sequence ID" value="RJL19120.1"/>
    <property type="molecule type" value="Genomic_DNA"/>
</dbReference>
<evidence type="ECO:0000313" key="2">
    <source>
        <dbReference type="EMBL" id="RJL19120.1"/>
    </source>
</evidence>
<evidence type="ECO:0000259" key="1">
    <source>
        <dbReference type="Pfam" id="PF13403"/>
    </source>
</evidence>